<evidence type="ECO:0000256" key="3">
    <source>
        <dbReference type="ARBA" id="ARBA00023082"/>
    </source>
</evidence>
<dbReference type="SUPFAM" id="SSF88946">
    <property type="entry name" value="Sigma2 domain of RNA polymerase sigma factors"/>
    <property type="match status" value="1"/>
</dbReference>
<dbReference type="NCBIfam" id="TIGR02985">
    <property type="entry name" value="Sig70_bacteroi1"/>
    <property type="match status" value="1"/>
</dbReference>
<evidence type="ECO:0000259" key="6">
    <source>
        <dbReference type="Pfam" id="PF08281"/>
    </source>
</evidence>
<feature type="domain" description="RNA polymerase sigma-70 region 2" evidence="5">
    <location>
        <begin position="18"/>
        <end position="83"/>
    </location>
</feature>
<evidence type="ECO:0000256" key="2">
    <source>
        <dbReference type="ARBA" id="ARBA00023015"/>
    </source>
</evidence>
<gene>
    <name evidence="7" type="ORF">DCC81_24275</name>
</gene>
<keyword evidence="8" id="KW-1185">Reference proteome</keyword>
<evidence type="ECO:0000259" key="5">
    <source>
        <dbReference type="Pfam" id="PF04542"/>
    </source>
</evidence>
<dbReference type="Pfam" id="PF08281">
    <property type="entry name" value="Sigma70_r4_2"/>
    <property type="match status" value="1"/>
</dbReference>
<dbReference type="PANTHER" id="PTHR43133">
    <property type="entry name" value="RNA POLYMERASE ECF-TYPE SIGMA FACTO"/>
    <property type="match status" value="1"/>
</dbReference>
<keyword evidence="4" id="KW-0804">Transcription</keyword>
<dbReference type="InterPro" id="IPR013324">
    <property type="entry name" value="RNA_pol_sigma_r3/r4-like"/>
</dbReference>
<dbReference type="SUPFAM" id="SSF88659">
    <property type="entry name" value="Sigma3 and sigma4 domains of RNA polymerase sigma factors"/>
    <property type="match status" value="1"/>
</dbReference>
<dbReference type="OrthoDB" id="663247at2"/>
<evidence type="ECO:0000313" key="8">
    <source>
        <dbReference type="Proteomes" id="UP000244450"/>
    </source>
</evidence>
<evidence type="ECO:0000313" key="7">
    <source>
        <dbReference type="EMBL" id="PUZ21710.1"/>
    </source>
</evidence>
<keyword evidence="2" id="KW-0805">Transcription regulation</keyword>
<accession>A0A2T7BBE9</accession>
<dbReference type="Proteomes" id="UP000244450">
    <property type="component" value="Unassembled WGS sequence"/>
</dbReference>
<dbReference type="PANTHER" id="PTHR43133:SF46">
    <property type="entry name" value="RNA POLYMERASE SIGMA-70 FACTOR ECF SUBFAMILY"/>
    <property type="match status" value="1"/>
</dbReference>
<sequence>MDIIGLKLGYEGIFEEVYHAFHERLYAYFLKHTRSPELSAELVQQVFIRLWQHRARLSETHTLSEQLFRIAKTTFIDMLRKEKYQRQLMDAYAQTLDTPASTPGHHADIEKQLHREMDKMPPVRKKVFWLSRVEGLSHKEISEQLSIAPKTVEAHISKALKQLRKALVSALV</sequence>
<dbReference type="GO" id="GO:0003677">
    <property type="term" value="F:DNA binding"/>
    <property type="evidence" value="ECO:0007669"/>
    <property type="project" value="InterPro"/>
</dbReference>
<dbReference type="PRINTS" id="PR00038">
    <property type="entry name" value="HTHLUXR"/>
</dbReference>
<dbReference type="InterPro" id="IPR039425">
    <property type="entry name" value="RNA_pol_sigma-70-like"/>
</dbReference>
<dbReference type="Gene3D" id="1.10.10.10">
    <property type="entry name" value="Winged helix-like DNA-binding domain superfamily/Winged helix DNA-binding domain"/>
    <property type="match status" value="1"/>
</dbReference>
<dbReference type="InterPro" id="IPR014327">
    <property type="entry name" value="RNA_pol_sigma70_bacteroid"/>
</dbReference>
<reference evidence="7 8" key="1">
    <citation type="submission" date="2018-04" db="EMBL/GenBank/DDBJ databases">
        <title>Chitinophaga fuyangensis sp. nov., isolated from soil in a chemical factory.</title>
        <authorList>
            <person name="Chen K."/>
        </authorList>
    </citation>
    <scope>NUCLEOTIDE SEQUENCE [LARGE SCALE GENOMIC DNA]</scope>
    <source>
        <strain evidence="7 8">LY-1</strain>
    </source>
</reference>
<protein>
    <submittedName>
        <fullName evidence="7">RNA polymerase sigma factor</fullName>
    </submittedName>
</protein>
<dbReference type="InterPro" id="IPR000792">
    <property type="entry name" value="Tscrpt_reg_LuxR_C"/>
</dbReference>
<dbReference type="Pfam" id="PF04542">
    <property type="entry name" value="Sigma70_r2"/>
    <property type="match status" value="1"/>
</dbReference>
<dbReference type="AlphaFoldDB" id="A0A2T7BBE9"/>
<dbReference type="RefSeq" id="WP_108689361.1">
    <property type="nucleotide sequence ID" value="NZ_QCYK01000004.1"/>
</dbReference>
<dbReference type="NCBIfam" id="TIGR02937">
    <property type="entry name" value="sigma70-ECF"/>
    <property type="match status" value="1"/>
</dbReference>
<feature type="domain" description="RNA polymerase sigma factor 70 region 4 type 2" evidence="6">
    <location>
        <begin position="112"/>
        <end position="163"/>
    </location>
</feature>
<organism evidence="7 8">
    <name type="scientific">Chitinophaga parva</name>
    <dbReference type="NCBI Taxonomy" id="2169414"/>
    <lineage>
        <taxon>Bacteria</taxon>
        <taxon>Pseudomonadati</taxon>
        <taxon>Bacteroidota</taxon>
        <taxon>Chitinophagia</taxon>
        <taxon>Chitinophagales</taxon>
        <taxon>Chitinophagaceae</taxon>
        <taxon>Chitinophaga</taxon>
    </lineage>
</organism>
<dbReference type="InterPro" id="IPR007627">
    <property type="entry name" value="RNA_pol_sigma70_r2"/>
</dbReference>
<dbReference type="InterPro" id="IPR036388">
    <property type="entry name" value="WH-like_DNA-bd_sf"/>
</dbReference>
<dbReference type="GO" id="GO:0006352">
    <property type="term" value="P:DNA-templated transcription initiation"/>
    <property type="evidence" value="ECO:0007669"/>
    <property type="project" value="InterPro"/>
</dbReference>
<proteinExistence type="inferred from homology"/>
<dbReference type="Gene3D" id="1.10.1740.10">
    <property type="match status" value="1"/>
</dbReference>
<dbReference type="InterPro" id="IPR013325">
    <property type="entry name" value="RNA_pol_sigma_r2"/>
</dbReference>
<dbReference type="InterPro" id="IPR013249">
    <property type="entry name" value="RNA_pol_sigma70_r4_t2"/>
</dbReference>
<dbReference type="EMBL" id="QCYK01000004">
    <property type="protein sequence ID" value="PUZ21710.1"/>
    <property type="molecule type" value="Genomic_DNA"/>
</dbReference>
<comment type="caution">
    <text evidence="7">The sequence shown here is derived from an EMBL/GenBank/DDBJ whole genome shotgun (WGS) entry which is preliminary data.</text>
</comment>
<dbReference type="InterPro" id="IPR014284">
    <property type="entry name" value="RNA_pol_sigma-70_dom"/>
</dbReference>
<evidence type="ECO:0000256" key="1">
    <source>
        <dbReference type="ARBA" id="ARBA00010641"/>
    </source>
</evidence>
<keyword evidence="3" id="KW-0731">Sigma factor</keyword>
<evidence type="ECO:0000256" key="4">
    <source>
        <dbReference type="ARBA" id="ARBA00023163"/>
    </source>
</evidence>
<dbReference type="GO" id="GO:0016987">
    <property type="term" value="F:sigma factor activity"/>
    <property type="evidence" value="ECO:0007669"/>
    <property type="project" value="UniProtKB-KW"/>
</dbReference>
<comment type="similarity">
    <text evidence="1">Belongs to the sigma-70 factor family. ECF subfamily.</text>
</comment>
<name>A0A2T7BBE9_9BACT</name>